<dbReference type="PANTHER" id="PTHR37817:SF1">
    <property type="entry name" value="N-ACETYLTRANSFERASE EIS"/>
    <property type="match status" value="1"/>
</dbReference>
<dbReference type="SUPFAM" id="SSF55718">
    <property type="entry name" value="SCP-like"/>
    <property type="match status" value="1"/>
</dbReference>
<dbReference type="InterPro" id="IPR036527">
    <property type="entry name" value="SCP2_sterol-bd_dom_sf"/>
</dbReference>
<dbReference type="Gene3D" id="3.30.1050.10">
    <property type="entry name" value="SCP2 sterol-binding domain"/>
    <property type="match status" value="1"/>
</dbReference>
<dbReference type="PANTHER" id="PTHR37817">
    <property type="entry name" value="N-ACETYLTRANSFERASE EIS"/>
    <property type="match status" value="1"/>
</dbReference>
<feature type="domain" description="N-acetyltransferase" evidence="1">
    <location>
        <begin position="2"/>
        <end position="150"/>
    </location>
</feature>
<accession>A0ABS2P599</accession>
<proteinExistence type="predicted"/>
<dbReference type="Proteomes" id="UP000737402">
    <property type="component" value="Unassembled WGS sequence"/>
</dbReference>
<keyword evidence="3" id="KW-1185">Reference proteome</keyword>
<dbReference type="SUPFAM" id="SSF55729">
    <property type="entry name" value="Acyl-CoA N-acyltransferases (Nat)"/>
    <property type="match status" value="1"/>
</dbReference>
<dbReference type="RefSeq" id="WP_204419487.1">
    <property type="nucleotide sequence ID" value="NZ_JAFBED010000014.1"/>
</dbReference>
<dbReference type="Gene3D" id="3.40.630.30">
    <property type="match status" value="2"/>
</dbReference>
<dbReference type="Pfam" id="PF13530">
    <property type="entry name" value="SCP2_2"/>
    <property type="match status" value="1"/>
</dbReference>
<dbReference type="InterPro" id="IPR000182">
    <property type="entry name" value="GNAT_dom"/>
</dbReference>
<evidence type="ECO:0000259" key="1">
    <source>
        <dbReference type="PROSITE" id="PS51186"/>
    </source>
</evidence>
<dbReference type="Pfam" id="PF13527">
    <property type="entry name" value="Acetyltransf_9"/>
    <property type="match status" value="1"/>
</dbReference>
<dbReference type="InterPro" id="IPR051554">
    <property type="entry name" value="Acetyltransferase_Eis"/>
</dbReference>
<reference evidence="2 3" key="1">
    <citation type="submission" date="2021-01" db="EMBL/GenBank/DDBJ databases">
        <title>Genomic Encyclopedia of Type Strains, Phase IV (KMG-IV): sequencing the most valuable type-strain genomes for metagenomic binning, comparative biology and taxonomic classification.</title>
        <authorList>
            <person name="Goeker M."/>
        </authorList>
    </citation>
    <scope>NUCLEOTIDE SEQUENCE [LARGE SCALE GENOMIC DNA]</scope>
    <source>
        <strain evidence="2 3">DSM 25879</strain>
    </source>
</reference>
<gene>
    <name evidence="2" type="ORF">JOC95_004047</name>
</gene>
<dbReference type="InterPro" id="IPR025559">
    <property type="entry name" value="Eis_dom"/>
</dbReference>
<dbReference type="Pfam" id="PF17668">
    <property type="entry name" value="Acetyltransf_17"/>
    <property type="match status" value="1"/>
</dbReference>
<comment type="caution">
    <text evidence="2">The sequence shown here is derived from an EMBL/GenBank/DDBJ whole genome shotgun (WGS) entry which is preliminary data.</text>
</comment>
<organism evidence="2 3">
    <name type="scientific">Sutcliffiella tianshenii</name>
    <dbReference type="NCBI Taxonomy" id="1463404"/>
    <lineage>
        <taxon>Bacteria</taxon>
        <taxon>Bacillati</taxon>
        <taxon>Bacillota</taxon>
        <taxon>Bacilli</taxon>
        <taxon>Bacillales</taxon>
        <taxon>Bacillaceae</taxon>
        <taxon>Sutcliffiella</taxon>
    </lineage>
</organism>
<evidence type="ECO:0000313" key="3">
    <source>
        <dbReference type="Proteomes" id="UP000737402"/>
    </source>
</evidence>
<sequence>MGRIRSLSRSDIPSFVEVASLAYPGMGIFTPEDKQKLIERLEKQTESGAKNLFGAYSGPTLLGGMLLHDFRVNFLSNQLDLGGVGFVCVDLLHKKEKIAKELITYFEQYYREKGTAIAALYPFRPDFYRKMGYGYGSKMNQYRFAPKELPKGASKQNVKRLCEKNKGELHQCYTRFALKNHGMIERSEEDMKRLFQDPKNNIFGVWQEDVCKGYCVFSFENSKADNFISNHILMKEFVWETREALMELCTFIHSQQDQIHQVIWNTQQEAFHHLLIDPRNGSDNLMPHVYHECNASGVGLMYKVLDIRGLFEQTDTMSFGLGSLKVKWCVTDSFANKYHEVLVQFHEGYAAVRDDMEPDVTVSLSISEFSSLIMGAISITSLYRFGLVQLSDDHHLQTLHQIFSALPTPICMTGF</sequence>
<dbReference type="InterPro" id="IPR041380">
    <property type="entry name" value="Acetyltransf_17"/>
</dbReference>
<dbReference type="PROSITE" id="PS51186">
    <property type="entry name" value="GNAT"/>
    <property type="match status" value="1"/>
</dbReference>
<name>A0ABS2P599_9BACI</name>
<dbReference type="EMBL" id="JAFBED010000014">
    <property type="protein sequence ID" value="MBM7622136.1"/>
    <property type="molecule type" value="Genomic_DNA"/>
</dbReference>
<evidence type="ECO:0000313" key="2">
    <source>
        <dbReference type="EMBL" id="MBM7622136.1"/>
    </source>
</evidence>
<dbReference type="InterPro" id="IPR016181">
    <property type="entry name" value="Acyl_CoA_acyltransferase"/>
</dbReference>
<protein>
    <submittedName>
        <fullName evidence="2">Acetyltransferase</fullName>
    </submittedName>
</protein>